<dbReference type="EMBL" id="DSZY01000004">
    <property type="protein sequence ID" value="HGU39615.1"/>
    <property type="molecule type" value="Genomic_DNA"/>
</dbReference>
<evidence type="ECO:0000256" key="2">
    <source>
        <dbReference type="PROSITE-ProRule" id="PRU00335"/>
    </source>
</evidence>
<dbReference type="AlphaFoldDB" id="A0A7C4RUY5"/>
<dbReference type="InterPro" id="IPR050624">
    <property type="entry name" value="HTH-type_Tx_Regulator"/>
</dbReference>
<accession>A0A7C4RUY5</accession>
<comment type="caution">
    <text evidence="4">The sequence shown here is derived from an EMBL/GenBank/DDBJ whole genome shotgun (WGS) entry which is preliminary data.</text>
</comment>
<protein>
    <submittedName>
        <fullName evidence="4">TetR/AcrR family transcriptional regulator</fullName>
    </submittedName>
</protein>
<dbReference type="PANTHER" id="PTHR43479:SF11">
    <property type="entry name" value="ACREF_ENVCD OPERON REPRESSOR-RELATED"/>
    <property type="match status" value="1"/>
</dbReference>
<sequence length="375" mass="43627">MAAIELFSNSNFSSVSISQITKKADLSAGAFYQYYMNKEELFREIVEEFFQQLEASIVGDTLSKSGVGFLEFCKANTKLVKVVHLNEYFFEWIRNEFEAILRKVSKRFGLTSVGHFYFWSPLRFIAAFSDLVEAEVDSEDFVKFVMIGPVNGSVENVPQKAFNFTPERHVIEIDERREQILANAETLFGMYGYEKTQVYDIVRACGMAVGTFYLYFNNKLEVLHELVRWISKGLRYNVKLAVEKCKDCPRLVQEIAGLYAFVKFFKMHFNMYRIVRESQSIDFKIAKEYYSSIYHPYTVALNKAIEEGKLNLKMFGLDREKLVSYLTLMLMSYGHFIGERFLLSGVIDEQDNVELEKFLEELFVYICTGLEDVHL</sequence>
<feature type="DNA-binding region" description="H-T-H motif" evidence="2">
    <location>
        <begin position="197"/>
        <end position="216"/>
    </location>
</feature>
<feature type="DNA-binding region" description="H-T-H motif" evidence="2">
    <location>
        <begin position="16"/>
        <end position="35"/>
    </location>
</feature>
<dbReference type="PRINTS" id="PR00455">
    <property type="entry name" value="HTHTETR"/>
</dbReference>
<dbReference type="Gene3D" id="1.10.357.10">
    <property type="entry name" value="Tetracycline Repressor, domain 2"/>
    <property type="match status" value="2"/>
</dbReference>
<evidence type="ECO:0000313" key="4">
    <source>
        <dbReference type="EMBL" id="HGU39615.1"/>
    </source>
</evidence>
<feature type="domain" description="HTH tetR-type" evidence="3">
    <location>
        <begin position="174"/>
        <end position="234"/>
    </location>
</feature>
<dbReference type="SUPFAM" id="SSF46689">
    <property type="entry name" value="Homeodomain-like"/>
    <property type="match status" value="2"/>
</dbReference>
<proteinExistence type="predicted"/>
<organism evidence="4">
    <name type="scientific">Fervidobacterium thailandense</name>
    <dbReference type="NCBI Taxonomy" id="1008305"/>
    <lineage>
        <taxon>Bacteria</taxon>
        <taxon>Thermotogati</taxon>
        <taxon>Thermotogota</taxon>
        <taxon>Thermotogae</taxon>
        <taxon>Thermotogales</taxon>
        <taxon>Fervidobacteriaceae</taxon>
        <taxon>Fervidobacterium</taxon>
    </lineage>
</organism>
<dbReference type="InterPro" id="IPR009057">
    <property type="entry name" value="Homeodomain-like_sf"/>
</dbReference>
<keyword evidence="1 2" id="KW-0238">DNA-binding</keyword>
<gene>
    <name evidence="4" type="ORF">ENT77_00195</name>
</gene>
<dbReference type="PANTHER" id="PTHR43479">
    <property type="entry name" value="ACREF/ENVCD OPERON REPRESSOR-RELATED"/>
    <property type="match status" value="1"/>
</dbReference>
<evidence type="ECO:0000259" key="3">
    <source>
        <dbReference type="PROSITE" id="PS50977"/>
    </source>
</evidence>
<reference evidence="4" key="1">
    <citation type="journal article" date="2020" name="mSystems">
        <title>Genome- and Community-Level Interaction Insights into Carbon Utilization and Element Cycling Functions of Hydrothermarchaeota in Hydrothermal Sediment.</title>
        <authorList>
            <person name="Zhou Z."/>
            <person name="Liu Y."/>
            <person name="Xu W."/>
            <person name="Pan J."/>
            <person name="Luo Z.H."/>
            <person name="Li M."/>
        </authorList>
    </citation>
    <scope>NUCLEOTIDE SEQUENCE [LARGE SCALE GENOMIC DNA]</scope>
    <source>
        <strain evidence="4">SpSt-609</strain>
    </source>
</reference>
<evidence type="ECO:0000256" key="1">
    <source>
        <dbReference type="ARBA" id="ARBA00023125"/>
    </source>
</evidence>
<dbReference type="GO" id="GO:0003677">
    <property type="term" value="F:DNA binding"/>
    <property type="evidence" value="ECO:0007669"/>
    <property type="project" value="UniProtKB-UniRule"/>
</dbReference>
<dbReference type="PROSITE" id="PS50977">
    <property type="entry name" value="HTH_TETR_2"/>
    <property type="match status" value="2"/>
</dbReference>
<name>A0A7C4RUY5_9BACT</name>
<dbReference type="Pfam" id="PF00440">
    <property type="entry name" value="TetR_N"/>
    <property type="match status" value="2"/>
</dbReference>
<feature type="domain" description="HTH tetR-type" evidence="3">
    <location>
        <begin position="1"/>
        <end position="53"/>
    </location>
</feature>
<dbReference type="InterPro" id="IPR001647">
    <property type="entry name" value="HTH_TetR"/>
</dbReference>